<dbReference type="InterPro" id="IPR041561">
    <property type="entry name" value="PglD_N"/>
</dbReference>
<dbReference type="EMBL" id="LR746496">
    <property type="protein sequence ID" value="CAA7603155.1"/>
    <property type="molecule type" value="Genomic_DNA"/>
</dbReference>
<feature type="binding site" evidence="4">
    <location>
        <position position="80"/>
    </location>
    <ligand>
        <name>substrate</name>
    </ligand>
</feature>
<dbReference type="Proteomes" id="UP001071230">
    <property type="component" value="Unassembled WGS sequence"/>
</dbReference>
<feature type="active site" description="Proton acceptor" evidence="3">
    <location>
        <position position="147"/>
    </location>
</feature>
<dbReference type="InterPro" id="IPR001451">
    <property type="entry name" value="Hexapep"/>
</dbReference>
<dbReference type="Gene3D" id="3.40.50.20">
    <property type="match status" value="1"/>
</dbReference>
<dbReference type="PANTHER" id="PTHR43300">
    <property type="entry name" value="ACETYLTRANSFERASE"/>
    <property type="match status" value="1"/>
</dbReference>
<dbReference type="SUPFAM" id="SSF51161">
    <property type="entry name" value="Trimeric LpxA-like enzymes"/>
    <property type="match status" value="1"/>
</dbReference>
<evidence type="ECO:0000313" key="6">
    <source>
        <dbReference type="EMBL" id="CAA7603155.1"/>
    </source>
</evidence>
<dbReference type="RefSeq" id="WP_240986414.1">
    <property type="nucleotide sequence ID" value="NZ_CDGJ01000060.1"/>
</dbReference>
<proteinExistence type="predicted"/>
<reference evidence="7" key="1">
    <citation type="submission" date="2014-11" db="EMBL/GenBank/DDBJ databases">
        <authorList>
            <person name="Hornung B.V."/>
        </authorList>
    </citation>
    <scope>NUCLEOTIDE SEQUENCE</scope>
    <source>
        <strain evidence="7">INE</strain>
    </source>
</reference>
<evidence type="ECO:0000256" key="2">
    <source>
        <dbReference type="ARBA" id="ARBA00022737"/>
    </source>
</evidence>
<keyword evidence="2" id="KW-0677">Repeat</keyword>
<dbReference type="GO" id="GO:0016740">
    <property type="term" value="F:transferase activity"/>
    <property type="evidence" value="ECO:0007669"/>
    <property type="project" value="UniProtKB-KW"/>
</dbReference>
<dbReference type="NCBIfam" id="TIGR03570">
    <property type="entry name" value="NeuD_NnaD"/>
    <property type="match status" value="1"/>
</dbReference>
<feature type="site" description="Increases basicity of active site His" evidence="3">
    <location>
        <position position="148"/>
    </location>
</feature>
<dbReference type="Pfam" id="PF14602">
    <property type="entry name" value="Hexapep_2"/>
    <property type="match status" value="1"/>
</dbReference>
<dbReference type="PANTHER" id="PTHR43300:SF7">
    <property type="entry name" value="UDP-N-ACETYLBACILLOSAMINE N-ACETYLTRANSFERASE"/>
    <property type="match status" value="1"/>
</dbReference>
<dbReference type="PROSITE" id="PS00101">
    <property type="entry name" value="HEXAPEP_TRANSFERASES"/>
    <property type="match status" value="1"/>
</dbReference>
<evidence type="ECO:0000256" key="3">
    <source>
        <dbReference type="PIRSR" id="PIRSR620019-1"/>
    </source>
</evidence>
<feature type="domain" description="PglD N-terminal" evidence="5">
    <location>
        <begin position="5"/>
        <end position="91"/>
    </location>
</feature>
<sequence>MNTRKITIVGAGGFGKEVLWLIRECNEYATEKTGQPLYTIAGFVTNEAAEKDGRLCGESILGSYNWFLANRDAYAVCAIGNPRTRYFVVRELMGIGVKFATVIHPSVKMSKYVEIGEGSIVCAGSILTTQVKVGNHVHINLNSTIGHDVVIGDYSTIAPGVNVSGNVRVGPGCDLGTNSSVIQGLRIGSGATVGAGAVVNRDVEANTVAVGIPAKVIKTSVKFEMVD</sequence>
<keyword evidence="8" id="KW-1185">Reference proteome</keyword>
<evidence type="ECO:0000313" key="8">
    <source>
        <dbReference type="Proteomes" id="UP001071230"/>
    </source>
</evidence>
<evidence type="ECO:0000259" key="5">
    <source>
        <dbReference type="Pfam" id="PF17836"/>
    </source>
</evidence>
<dbReference type="AlphaFoldDB" id="A0A8S0Y4Q8"/>
<dbReference type="Pfam" id="PF17836">
    <property type="entry name" value="PglD_N"/>
    <property type="match status" value="1"/>
</dbReference>
<organism evidence="6">
    <name type="scientific">Acididesulfobacillus acetoxydans</name>
    <dbReference type="NCBI Taxonomy" id="1561005"/>
    <lineage>
        <taxon>Bacteria</taxon>
        <taxon>Bacillati</taxon>
        <taxon>Bacillota</taxon>
        <taxon>Clostridia</taxon>
        <taxon>Eubacteriales</taxon>
        <taxon>Peptococcaceae</taxon>
        <taxon>Acididesulfobacillus</taxon>
    </lineage>
</organism>
<evidence type="ECO:0000256" key="4">
    <source>
        <dbReference type="PIRSR" id="PIRSR620019-2"/>
    </source>
</evidence>
<evidence type="ECO:0000313" key="7">
    <source>
        <dbReference type="EMBL" id="CEJ07617.1"/>
    </source>
</evidence>
<keyword evidence="1 6" id="KW-0808">Transferase</keyword>
<dbReference type="InterPro" id="IPR050179">
    <property type="entry name" value="Trans_hexapeptide_repeat"/>
</dbReference>
<dbReference type="EMBL" id="CDGJ01000060">
    <property type="protein sequence ID" value="CEJ07617.1"/>
    <property type="molecule type" value="Genomic_DNA"/>
</dbReference>
<dbReference type="Gene3D" id="2.160.10.10">
    <property type="entry name" value="Hexapeptide repeat proteins"/>
    <property type="match status" value="1"/>
</dbReference>
<dbReference type="EC" id="2.-.-.-" evidence="6"/>
<name>A0A8S0Y4Q8_9FIRM</name>
<protein>
    <submittedName>
        <fullName evidence="6">Bacterial transferase hexapeptide (Six repeats)</fullName>
        <ecNumber evidence="6">2.-.-.-</ecNumber>
    </submittedName>
    <submittedName>
        <fullName evidence="7">Sugar O-acyltransferase, sialic acid O-acetyltransferase NeuD</fullName>
    </submittedName>
</protein>
<evidence type="ECO:0000256" key="1">
    <source>
        <dbReference type="ARBA" id="ARBA00022679"/>
    </source>
</evidence>
<dbReference type="Proteomes" id="UP000836597">
    <property type="component" value="Chromosome"/>
</dbReference>
<dbReference type="InterPro" id="IPR020019">
    <property type="entry name" value="AcTrfase_PglD-like"/>
</dbReference>
<dbReference type="Pfam" id="PF00132">
    <property type="entry name" value="Hexapep"/>
    <property type="match status" value="1"/>
</dbReference>
<dbReference type="KEGG" id="aacx:DEACI_3978"/>
<gene>
    <name evidence="7" type="ORF">DEACI_2083</name>
    <name evidence="6" type="ORF">DEACI_3978</name>
</gene>
<dbReference type="InterPro" id="IPR018357">
    <property type="entry name" value="Hexapep_transf_CS"/>
</dbReference>
<accession>A0A8S0Y4Q8</accession>
<reference evidence="6" key="2">
    <citation type="submission" date="2020-01" db="EMBL/GenBank/DDBJ databases">
        <authorList>
            <person name="Hornung B."/>
        </authorList>
    </citation>
    <scope>NUCLEOTIDE SEQUENCE</scope>
    <source>
        <strain evidence="6">PacBioINE</strain>
    </source>
</reference>
<dbReference type="InterPro" id="IPR011004">
    <property type="entry name" value="Trimer_LpxA-like_sf"/>
</dbReference>
<dbReference type="CDD" id="cd03360">
    <property type="entry name" value="LbH_AT_putative"/>
    <property type="match status" value="1"/>
</dbReference>